<evidence type="ECO:0000256" key="9">
    <source>
        <dbReference type="ARBA" id="ARBA00048552"/>
    </source>
</evidence>
<comment type="subunit">
    <text evidence="10">The RNAP catalytic core consists of 2 alpha, 1 beta, 1 beta' and 1 omega subunit. When a sigma factor is associated with the core the holoenzyme is formed, which can initiate transcription.</text>
</comment>
<keyword evidence="5 10" id="KW-0808">Transferase</keyword>
<dbReference type="EC" id="2.7.7.6" evidence="2 10"/>
<dbReference type="Proteomes" id="UP000522163">
    <property type="component" value="Unassembled WGS sequence"/>
</dbReference>
<dbReference type="EMBL" id="JABZRB010000303">
    <property type="protein sequence ID" value="MBF1305884.1"/>
    <property type="molecule type" value="Genomic_DNA"/>
</dbReference>
<dbReference type="GO" id="GO:0000428">
    <property type="term" value="C:DNA-directed RNA polymerase complex"/>
    <property type="evidence" value="ECO:0007669"/>
    <property type="project" value="UniProtKB-KW"/>
</dbReference>
<dbReference type="InterPro" id="IPR006110">
    <property type="entry name" value="Pol_omega/Rpo6/RPB6"/>
</dbReference>
<dbReference type="InterPro" id="IPR003716">
    <property type="entry name" value="DNA-dir_RNA_pol_omega"/>
</dbReference>
<gene>
    <name evidence="10" type="primary">rpoZ</name>
    <name evidence="12" type="ORF">HNQ46_002310</name>
    <name evidence="13" type="ORF">HXM91_08590</name>
</gene>
<dbReference type="Gene3D" id="3.90.940.10">
    <property type="match status" value="1"/>
</dbReference>
<dbReference type="EMBL" id="JACHHH010000014">
    <property type="protein sequence ID" value="MBB6042314.1"/>
    <property type="molecule type" value="Genomic_DNA"/>
</dbReference>
<evidence type="ECO:0000256" key="11">
    <source>
        <dbReference type="SAM" id="MobiDB-lite"/>
    </source>
</evidence>
<organism evidence="12 14">
    <name type="scientific">Oribacterium sinus</name>
    <dbReference type="NCBI Taxonomy" id="237576"/>
    <lineage>
        <taxon>Bacteria</taxon>
        <taxon>Bacillati</taxon>
        <taxon>Bacillota</taxon>
        <taxon>Clostridia</taxon>
        <taxon>Lachnospirales</taxon>
        <taxon>Lachnospiraceae</taxon>
        <taxon>Oribacterium</taxon>
    </lineage>
</organism>
<keyword evidence="6 10" id="KW-0548">Nucleotidyltransferase</keyword>
<evidence type="ECO:0000256" key="8">
    <source>
        <dbReference type="ARBA" id="ARBA00029924"/>
    </source>
</evidence>
<evidence type="ECO:0000256" key="2">
    <source>
        <dbReference type="ARBA" id="ARBA00012418"/>
    </source>
</evidence>
<evidence type="ECO:0000313" key="14">
    <source>
        <dbReference type="Proteomes" id="UP000522163"/>
    </source>
</evidence>
<dbReference type="PANTHER" id="PTHR34476:SF1">
    <property type="entry name" value="DNA-DIRECTED RNA POLYMERASE SUBUNIT OMEGA"/>
    <property type="match status" value="1"/>
</dbReference>
<proteinExistence type="inferred from homology"/>
<accession>A0A7W9SHK3</accession>
<reference evidence="13" key="1">
    <citation type="submission" date="2020-04" db="EMBL/GenBank/DDBJ databases">
        <title>Deep metagenomics examines the oral microbiome during advanced dental caries in children, revealing novel taxa and co-occurrences with host molecules.</title>
        <authorList>
            <person name="Baker J.L."/>
            <person name="Morton J.T."/>
            <person name="Dinis M."/>
            <person name="Alvarez R."/>
            <person name="Tran N.C."/>
            <person name="Knight R."/>
            <person name="Edlund A."/>
        </authorList>
    </citation>
    <scope>NUCLEOTIDE SEQUENCE</scope>
    <source>
        <strain evidence="13">JCVI_48_bin.5</strain>
    </source>
</reference>
<comment type="similarity">
    <text evidence="1 10">Belongs to the RNA polymerase subunit omega family.</text>
</comment>
<dbReference type="InterPro" id="IPR036161">
    <property type="entry name" value="RPB6/omega-like_sf"/>
</dbReference>
<dbReference type="Pfam" id="PF01192">
    <property type="entry name" value="RNA_pol_Rpb6"/>
    <property type="match status" value="1"/>
</dbReference>
<dbReference type="PANTHER" id="PTHR34476">
    <property type="entry name" value="DNA-DIRECTED RNA POLYMERASE SUBUNIT OMEGA"/>
    <property type="match status" value="1"/>
</dbReference>
<dbReference type="Proteomes" id="UP000780721">
    <property type="component" value="Unassembled WGS sequence"/>
</dbReference>
<dbReference type="GO" id="GO:0006351">
    <property type="term" value="P:DNA-templated transcription"/>
    <property type="evidence" value="ECO:0007669"/>
    <property type="project" value="UniProtKB-UniRule"/>
</dbReference>
<dbReference type="AlphaFoldDB" id="A0A7W9SHK3"/>
<dbReference type="GeneID" id="85015823"/>
<dbReference type="SUPFAM" id="SSF63562">
    <property type="entry name" value="RPB6/omega subunit-like"/>
    <property type="match status" value="1"/>
</dbReference>
<evidence type="ECO:0000256" key="1">
    <source>
        <dbReference type="ARBA" id="ARBA00006711"/>
    </source>
</evidence>
<keyword evidence="7 10" id="KW-0804">Transcription</keyword>
<reference evidence="12 14" key="2">
    <citation type="submission" date="2020-08" db="EMBL/GenBank/DDBJ databases">
        <title>Genomic Encyclopedia of Type Strains, Phase IV (KMG-IV): sequencing the most valuable type-strain genomes for metagenomic binning, comparative biology and taxonomic classification.</title>
        <authorList>
            <person name="Goeker M."/>
        </authorList>
    </citation>
    <scope>NUCLEOTIDE SEQUENCE [LARGE SCALE GENOMIC DNA]</scope>
    <source>
        <strain evidence="12 14">DSM 17245</strain>
    </source>
</reference>
<evidence type="ECO:0000256" key="5">
    <source>
        <dbReference type="ARBA" id="ARBA00022679"/>
    </source>
</evidence>
<dbReference type="NCBIfam" id="TIGR00690">
    <property type="entry name" value="rpoZ"/>
    <property type="match status" value="1"/>
</dbReference>
<evidence type="ECO:0000256" key="7">
    <source>
        <dbReference type="ARBA" id="ARBA00023163"/>
    </source>
</evidence>
<feature type="region of interest" description="Disordered" evidence="11">
    <location>
        <begin position="76"/>
        <end position="140"/>
    </location>
</feature>
<comment type="catalytic activity">
    <reaction evidence="9 10">
        <text>RNA(n) + a ribonucleoside 5'-triphosphate = RNA(n+1) + diphosphate</text>
        <dbReference type="Rhea" id="RHEA:21248"/>
        <dbReference type="Rhea" id="RHEA-COMP:14527"/>
        <dbReference type="Rhea" id="RHEA-COMP:17342"/>
        <dbReference type="ChEBI" id="CHEBI:33019"/>
        <dbReference type="ChEBI" id="CHEBI:61557"/>
        <dbReference type="ChEBI" id="CHEBI:140395"/>
        <dbReference type="EC" id="2.7.7.6"/>
    </reaction>
</comment>
<evidence type="ECO:0000313" key="13">
    <source>
        <dbReference type="EMBL" id="MBF1305884.1"/>
    </source>
</evidence>
<evidence type="ECO:0000256" key="3">
    <source>
        <dbReference type="ARBA" id="ARBA00013725"/>
    </source>
</evidence>
<comment type="caution">
    <text evidence="12">The sequence shown here is derived from an EMBL/GenBank/DDBJ whole genome shotgun (WGS) entry which is preliminary data.</text>
</comment>
<evidence type="ECO:0000256" key="4">
    <source>
        <dbReference type="ARBA" id="ARBA00022478"/>
    </source>
</evidence>
<feature type="compositionally biased region" description="Acidic residues" evidence="11">
    <location>
        <begin position="97"/>
        <end position="140"/>
    </location>
</feature>
<evidence type="ECO:0000313" key="12">
    <source>
        <dbReference type="EMBL" id="MBB6042314.1"/>
    </source>
</evidence>
<dbReference type="RefSeq" id="WP_007156420.1">
    <property type="nucleotide sequence ID" value="NZ_CAUQIH010000032.1"/>
</dbReference>
<dbReference type="GO" id="GO:0003899">
    <property type="term" value="F:DNA-directed RNA polymerase activity"/>
    <property type="evidence" value="ECO:0007669"/>
    <property type="project" value="UniProtKB-UniRule"/>
</dbReference>
<dbReference type="HAMAP" id="MF_00366">
    <property type="entry name" value="RNApol_bact_RpoZ"/>
    <property type="match status" value="1"/>
</dbReference>
<evidence type="ECO:0000256" key="6">
    <source>
        <dbReference type="ARBA" id="ARBA00022695"/>
    </source>
</evidence>
<keyword evidence="4 10" id="KW-0240">DNA-directed RNA polymerase</keyword>
<sequence length="140" mass="16347">MLRPTYNDLIESMNRNREEGELEVQSRYSVVIASAKRARQLIDGEEPLIKGEEGKKPLSMAIEEISRNLVNVEKGLDYEDEPIILPEKEEYSRYAIDEDLDEDEDVEEDSEEKDEEEDFSERDEEEEDFGEDDYQSDSEA</sequence>
<dbReference type="SMART" id="SM01409">
    <property type="entry name" value="RNA_pol_Rpb6"/>
    <property type="match status" value="1"/>
</dbReference>
<feature type="compositionally biased region" description="Basic and acidic residues" evidence="11">
    <location>
        <begin position="86"/>
        <end position="96"/>
    </location>
</feature>
<comment type="function">
    <text evidence="10">Promotes RNA polymerase assembly. Latches the N- and C-terminal regions of the beta' subunit thereby facilitating its interaction with the beta and alpha subunits.</text>
</comment>
<name>A0A7W9SHK3_9FIRM</name>
<dbReference type="GO" id="GO:0003677">
    <property type="term" value="F:DNA binding"/>
    <property type="evidence" value="ECO:0007669"/>
    <property type="project" value="UniProtKB-UniRule"/>
</dbReference>
<protein>
    <recommendedName>
        <fullName evidence="3 10">DNA-directed RNA polymerase subunit omega</fullName>
        <shortName evidence="10">RNAP omega subunit</shortName>
        <ecNumber evidence="2 10">2.7.7.6</ecNumber>
    </recommendedName>
    <alternativeName>
        <fullName evidence="10">RNA polymerase omega subunit</fullName>
    </alternativeName>
    <alternativeName>
        <fullName evidence="8 10">Transcriptase subunit omega</fullName>
    </alternativeName>
</protein>
<evidence type="ECO:0000256" key="10">
    <source>
        <dbReference type="HAMAP-Rule" id="MF_00366"/>
    </source>
</evidence>